<proteinExistence type="predicted"/>
<sequence length="57" mass="6517">MWVVARSSIIFVAYGLCVTWSKILTTYNFILIVCSMFGFSLVVKLQFLNLVFCLIFG</sequence>
<accession>A0A2P6S7C1</accession>
<keyword evidence="1" id="KW-0812">Transmembrane</keyword>
<feature type="transmembrane region" description="Helical" evidence="1">
    <location>
        <begin position="7"/>
        <end position="23"/>
    </location>
</feature>
<evidence type="ECO:0000313" key="3">
    <source>
        <dbReference type="Proteomes" id="UP000238479"/>
    </source>
</evidence>
<dbReference type="AlphaFoldDB" id="A0A2P6S7C1"/>
<evidence type="ECO:0000256" key="1">
    <source>
        <dbReference type="SAM" id="Phobius"/>
    </source>
</evidence>
<comment type="caution">
    <text evidence="2">The sequence shown here is derived from an EMBL/GenBank/DDBJ whole genome shotgun (WGS) entry which is preliminary data.</text>
</comment>
<keyword evidence="1" id="KW-0472">Membrane</keyword>
<keyword evidence="3" id="KW-1185">Reference proteome</keyword>
<name>A0A2P6S7C1_ROSCH</name>
<gene>
    <name evidence="2" type="ORF">RchiOBHm_Chr1g0315401</name>
</gene>
<reference evidence="2 3" key="1">
    <citation type="journal article" date="2018" name="Nat. Genet.">
        <title>The Rosa genome provides new insights in the design of modern roses.</title>
        <authorList>
            <person name="Bendahmane M."/>
        </authorList>
    </citation>
    <scope>NUCLEOTIDE SEQUENCE [LARGE SCALE GENOMIC DNA]</scope>
    <source>
        <strain evidence="3">cv. Old Blush</strain>
    </source>
</reference>
<dbReference type="Gramene" id="PRQ54592">
    <property type="protein sequence ID" value="PRQ54592"/>
    <property type="gene ID" value="RchiOBHm_Chr1g0315401"/>
</dbReference>
<dbReference type="EMBL" id="PDCK01000039">
    <property type="protein sequence ID" value="PRQ54592.1"/>
    <property type="molecule type" value="Genomic_DNA"/>
</dbReference>
<organism evidence="2 3">
    <name type="scientific">Rosa chinensis</name>
    <name type="common">China rose</name>
    <dbReference type="NCBI Taxonomy" id="74649"/>
    <lineage>
        <taxon>Eukaryota</taxon>
        <taxon>Viridiplantae</taxon>
        <taxon>Streptophyta</taxon>
        <taxon>Embryophyta</taxon>
        <taxon>Tracheophyta</taxon>
        <taxon>Spermatophyta</taxon>
        <taxon>Magnoliopsida</taxon>
        <taxon>eudicotyledons</taxon>
        <taxon>Gunneridae</taxon>
        <taxon>Pentapetalae</taxon>
        <taxon>rosids</taxon>
        <taxon>fabids</taxon>
        <taxon>Rosales</taxon>
        <taxon>Rosaceae</taxon>
        <taxon>Rosoideae</taxon>
        <taxon>Rosoideae incertae sedis</taxon>
        <taxon>Rosa</taxon>
    </lineage>
</organism>
<dbReference type="Proteomes" id="UP000238479">
    <property type="component" value="Chromosome 1"/>
</dbReference>
<protein>
    <submittedName>
        <fullName evidence="2">Uncharacterized protein</fullName>
    </submittedName>
</protein>
<keyword evidence="1" id="KW-1133">Transmembrane helix</keyword>
<evidence type="ECO:0000313" key="2">
    <source>
        <dbReference type="EMBL" id="PRQ54592.1"/>
    </source>
</evidence>
<feature type="transmembrane region" description="Helical" evidence="1">
    <location>
        <begin position="29"/>
        <end position="56"/>
    </location>
</feature>